<dbReference type="Proteomes" id="UP000694423">
    <property type="component" value="Unplaced"/>
</dbReference>
<evidence type="ECO:0000256" key="1">
    <source>
        <dbReference type="SAM" id="MobiDB-lite"/>
    </source>
</evidence>
<reference evidence="2" key="2">
    <citation type="submission" date="2025-09" db="UniProtKB">
        <authorList>
            <consortium name="Ensembl"/>
        </authorList>
    </citation>
    <scope>IDENTIFICATION</scope>
</reference>
<organism evidence="2 3">
    <name type="scientific">Dromaius novaehollandiae</name>
    <name type="common">Emu</name>
    <dbReference type="NCBI Taxonomy" id="8790"/>
    <lineage>
        <taxon>Eukaryota</taxon>
        <taxon>Metazoa</taxon>
        <taxon>Chordata</taxon>
        <taxon>Craniata</taxon>
        <taxon>Vertebrata</taxon>
        <taxon>Euteleostomi</taxon>
        <taxon>Archelosauria</taxon>
        <taxon>Archosauria</taxon>
        <taxon>Dinosauria</taxon>
        <taxon>Saurischia</taxon>
        <taxon>Theropoda</taxon>
        <taxon>Coelurosauria</taxon>
        <taxon>Aves</taxon>
        <taxon>Palaeognathae</taxon>
        <taxon>Casuariiformes</taxon>
        <taxon>Dromaiidae</taxon>
        <taxon>Dromaius</taxon>
    </lineage>
</organism>
<dbReference type="AlphaFoldDB" id="A0A8C4KEL7"/>
<sequence>SSAGPGCGCPSPPWGIATTSPVSMNTNPPTGGREKLFSPKPTSVKRSESLKKC</sequence>
<feature type="region of interest" description="Disordered" evidence="1">
    <location>
        <begin position="1"/>
        <end position="53"/>
    </location>
</feature>
<name>A0A8C4KEL7_DRONO</name>
<accession>A0A8C4KEL7</accession>
<evidence type="ECO:0000313" key="3">
    <source>
        <dbReference type="Proteomes" id="UP000694423"/>
    </source>
</evidence>
<feature type="compositionally biased region" description="Polar residues" evidence="1">
    <location>
        <begin position="17"/>
        <end position="29"/>
    </location>
</feature>
<reference evidence="2" key="1">
    <citation type="submission" date="2025-08" db="UniProtKB">
        <authorList>
            <consortium name="Ensembl"/>
        </authorList>
    </citation>
    <scope>IDENTIFICATION</scope>
</reference>
<protein>
    <submittedName>
        <fullName evidence="2">Uncharacterized protein</fullName>
    </submittedName>
</protein>
<proteinExistence type="predicted"/>
<evidence type="ECO:0000313" key="2">
    <source>
        <dbReference type="Ensembl" id="ENSDNVP00000023125.1"/>
    </source>
</evidence>
<dbReference type="Ensembl" id="ENSDNVT00000027891.1">
    <property type="protein sequence ID" value="ENSDNVP00000023125.1"/>
    <property type="gene ID" value="ENSDNVG00000016077.1"/>
</dbReference>
<keyword evidence="3" id="KW-1185">Reference proteome</keyword>